<protein>
    <submittedName>
        <fullName evidence="1">Uncharacterized protein</fullName>
    </submittedName>
</protein>
<name>A0ABU6H395_9BACI</name>
<evidence type="ECO:0000313" key="1">
    <source>
        <dbReference type="EMBL" id="MEC0485477.1"/>
    </source>
</evidence>
<proteinExistence type="predicted"/>
<comment type="caution">
    <text evidence="1">The sequence shown here is derived from an EMBL/GenBank/DDBJ whole genome shotgun (WGS) entry which is preliminary data.</text>
</comment>
<gene>
    <name evidence="1" type="ORF">P8828_11590</name>
</gene>
<keyword evidence="2" id="KW-1185">Reference proteome</keyword>
<sequence length="49" mass="5424">MKAFPRVVCPHCGHTEPMDQVLTAQSNQNVIFTCDSCGFMLKNIPTKKG</sequence>
<dbReference type="Gene3D" id="3.90.1670.10">
    <property type="entry name" value="FdhE-like domain"/>
    <property type="match status" value="1"/>
</dbReference>
<dbReference type="RefSeq" id="WP_096891713.1">
    <property type="nucleotide sequence ID" value="NZ_CP023481.1"/>
</dbReference>
<reference evidence="1 2" key="1">
    <citation type="submission" date="2023-03" db="EMBL/GenBank/DDBJ databases">
        <title>Agriculturally important microbes genome sequencing.</title>
        <authorList>
            <person name="Dunlap C."/>
        </authorList>
    </citation>
    <scope>NUCLEOTIDE SEQUENCE [LARGE SCALE GENOMIC DNA]</scope>
    <source>
        <strain evidence="1 2">CBP-3203</strain>
    </source>
</reference>
<dbReference type="EMBL" id="JARRTL010000009">
    <property type="protein sequence ID" value="MEC0485477.1"/>
    <property type="molecule type" value="Genomic_DNA"/>
</dbReference>
<evidence type="ECO:0000313" key="2">
    <source>
        <dbReference type="Proteomes" id="UP001341297"/>
    </source>
</evidence>
<accession>A0ABU6H395</accession>
<dbReference type="Proteomes" id="UP001341297">
    <property type="component" value="Unassembled WGS sequence"/>
</dbReference>
<dbReference type="SUPFAM" id="SSF144020">
    <property type="entry name" value="FdhE-like"/>
    <property type="match status" value="1"/>
</dbReference>
<organism evidence="1 2">
    <name type="scientific">Bacillus glycinifermentans</name>
    <dbReference type="NCBI Taxonomy" id="1664069"/>
    <lineage>
        <taxon>Bacteria</taxon>
        <taxon>Bacillati</taxon>
        <taxon>Bacillota</taxon>
        <taxon>Bacilli</taxon>
        <taxon>Bacillales</taxon>
        <taxon>Bacillaceae</taxon>
        <taxon>Bacillus</taxon>
    </lineage>
</organism>
<dbReference type="InterPro" id="IPR024064">
    <property type="entry name" value="FdhE-like_sf"/>
</dbReference>